<evidence type="ECO:0000256" key="4">
    <source>
        <dbReference type="ARBA" id="ARBA00022801"/>
    </source>
</evidence>
<dbReference type="GO" id="GO:0016787">
    <property type="term" value="F:hydrolase activity"/>
    <property type="evidence" value="ECO:0007669"/>
    <property type="project" value="UniProtKB-KW"/>
</dbReference>
<dbReference type="SMART" id="SM00487">
    <property type="entry name" value="DEXDc"/>
    <property type="match status" value="1"/>
</dbReference>
<dbReference type="EC" id="5.6.2.4" evidence="10"/>
<keyword evidence="6" id="KW-0067">ATP-binding</keyword>
<dbReference type="GO" id="GO:0005524">
    <property type="term" value="F:ATP binding"/>
    <property type="evidence" value="ECO:0007669"/>
    <property type="project" value="UniProtKB-KW"/>
</dbReference>
<evidence type="ECO:0000259" key="15">
    <source>
        <dbReference type="PROSITE" id="PS51194"/>
    </source>
</evidence>
<dbReference type="GO" id="GO:0043138">
    <property type="term" value="F:3'-5' DNA helicase activity"/>
    <property type="evidence" value="ECO:0007669"/>
    <property type="project" value="UniProtKB-EC"/>
</dbReference>
<dbReference type="PROSITE" id="PS50967">
    <property type="entry name" value="HRDC"/>
    <property type="match status" value="1"/>
</dbReference>
<dbReference type="CDD" id="cd18794">
    <property type="entry name" value="SF2_C_RecQ"/>
    <property type="match status" value="1"/>
</dbReference>
<dbReference type="InterPro" id="IPR010997">
    <property type="entry name" value="HRDC-like_sf"/>
</dbReference>
<feature type="compositionally biased region" description="Pro residues" evidence="12">
    <location>
        <begin position="1070"/>
        <end position="1080"/>
    </location>
</feature>
<dbReference type="InterPro" id="IPR002562">
    <property type="entry name" value="3'-5'_exonuclease_dom"/>
</dbReference>
<dbReference type="SMART" id="SM00490">
    <property type="entry name" value="HELICc"/>
    <property type="match status" value="1"/>
</dbReference>
<dbReference type="InterPro" id="IPR018982">
    <property type="entry name" value="RQC_domain"/>
</dbReference>
<dbReference type="Pfam" id="PF00270">
    <property type="entry name" value="DEAD"/>
    <property type="match status" value="1"/>
</dbReference>
<dbReference type="PANTHER" id="PTHR13710:SF120">
    <property type="entry name" value="BIFUNCTIONAL 3'-5' EXONUCLEASE_ATP-DEPENDENT HELICASE WRN"/>
    <property type="match status" value="1"/>
</dbReference>
<proteinExistence type="inferred from homology"/>
<dbReference type="InterPro" id="IPR036390">
    <property type="entry name" value="WH_DNA-bd_sf"/>
</dbReference>
<evidence type="ECO:0000259" key="13">
    <source>
        <dbReference type="PROSITE" id="PS50967"/>
    </source>
</evidence>
<evidence type="ECO:0000256" key="10">
    <source>
        <dbReference type="ARBA" id="ARBA00034808"/>
    </source>
</evidence>
<gene>
    <name evidence="16" type="ORF">ACEWY4_004669</name>
</gene>
<evidence type="ECO:0000313" key="16">
    <source>
        <dbReference type="EMBL" id="KAL2100275.1"/>
    </source>
</evidence>
<dbReference type="FunFam" id="3.40.50.300:FF:001023">
    <property type="entry name" value="Werner syndrome RecQ like helicase"/>
    <property type="match status" value="1"/>
</dbReference>
<evidence type="ECO:0000256" key="6">
    <source>
        <dbReference type="ARBA" id="ARBA00022840"/>
    </source>
</evidence>
<dbReference type="Gene3D" id="1.10.10.10">
    <property type="entry name" value="Winged helix-like DNA-binding domain superfamily/Winged helix DNA-binding domain"/>
    <property type="match status" value="1"/>
</dbReference>
<dbReference type="InterPro" id="IPR012337">
    <property type="entry name" value="RNaseH-like_sf"/>
</dbReference>
<keyword evidence="8" id="KW-0413">Isomerase</keyword>
<dbReference type="SMART" id="SM00341">
    <property type="entry name" value="HRDC"/>
    <property type="match status" value="1"/>
</dbReference>
<evidence type="ECO:0000256" key="9">
    <source>
        <dbReference type="ARBA" id="ARBA00034617"/>
    </source>
</evidence>
<feature type="compositionally biased region" description="Acidic residues" evidence="12">
    <location>
        <begin position="1365"/>
        <end position="1386"/>
    </location>
</feature>
<comment type="similarity">
    <text evidence="2">Belongs to the helicase family. RecQ subfamily.</text>
</comment>
<feature type="domain" description="HRDC" evidence="13">
    <location>
        <begin position="1084"/>
        <end position="1163"/>
    </location>
</feature>
<feature type="compositionally biased region" description="Polar residues" evidence="12">
    <location>
        <begin position="284"/>
        <end position="301"/>
    </location>
</feature>
<dbReference type="Pfam" id="PF01612">
    <property type="entry name" value="DNA_pol_A_exo1"/>
    <property type="match status" value="1"/>
</dbReference>
<dbReference type="Pfam" id="PF16124">
    <property type="entry name" value="RecQ_Zn_bind"/>
    <property type="match status" value="1"/>
</dbReference>
<feature type="domain" description="Helicase ATP-binding" evidence="14">
    <location>
        <begin position="492"/>
        <end position="658"/>
    </location>
</feature>
<dbReference type="FunFam" id="3.40.50.300:FF:000941">
    <property type="entry name" value="Werner syndrome RecQ like helicase"/>
    <property type="match status" value="1"/>
</dbReference>
<evidence type="ECO:0000256" key="2">
    <source>
        <dbReference type="ARBA" id="ARBA00005446"/>
    </source>
</evidence>
<keyword evidence="5" id="KW-0347">Helicase</keyword>
<keyword evidence="3" id="KW-0547">Nucleotide-binding</keyword>
<feature type="compositionally biased region" description="Acidic residues" evidence="12">
    <location>
        <begin position="441"/>
        <end position="459"/>
    </location>
</feature>
<dbReference type="CDD" id="cd06141">
    <property type="entry name" value="WRN_exo"/>
    <property type="match status" value="1"/>
</dbReference>
<evidence type="ECO:0000256" key="11">
    <source>
        <dbReference type="SAM" id="Coils"/>
    </source>
</evidence>
<feature type="compositionally biased region" description="Low complexity" evidence="12">
    <location>
        <begin position="1427"/>
        <end position="1441"/>
    </location>
</feature>
<dbReference type="GO" id="GO:0003677">
    <property type="term" value="F:DNA binding"/>
    <property type="evidence" value="ECO:0007669"/>
    <property type="project" value="UniProtKB-KW"/>
</dbReference>
<feature type="compositionally biased region" description="Basic residues" evidence="12">
    <location>
        <begin position="1464"/>
        <end position="1473"/>
    </location>
</feature>
<feature type="compositionally biased region" description="Polar residues" evidence="12">
    <location>
        <begin position="1299"/>
        <end position="1310"/>
    </location>
</feature>
<feature type="compositionally biased region" description="Polar residues" evidence="12">
    <location>
        <begin position="1014"/>
        <end position="1038"/>
    </location>
</feature>
<dbReference type="InterPro" id="IPR029491">
    <property type="entry name" value="Helicase_HTH"/>
</dbReference>
<accession>A0ABD1KM67</accession>
<keyword evidence="7" id="KW-0238">DNA-binding</keyword>
<dbReference type="Pfam" id="PF09382">
    <property type="entry name" value="RQC"/>
    <property type="match status" value="1"/>
</dbReference>
<dbReference type="Gene3D" id="3.40.50.300">
    <property type="entry name" value="P-loop containing nucleotide triphosphate hydrolases"/>
    <property type="match status" value="2"/>
</dbReference>
<dbReference type="InterPro" id="IPR032284">
    <property type="entry name" value="RecQ_Zn-bd"/>
</dbReference>
<reference evidence="16 17" key="1">
    <citation type="submission" date="2024-09" db="EMBL/GenBank/DDBJ databases">
        <title>A chromosome-level genome assembly of Gray's grenadier anchovy, Coilia grayii.</title>
        <authorList>
            <person name="Fu Z."/>
        </authorList>
    </citation>
    <scope>NUCLEOTIDE SEQUENCE [LARGE SCALE GENOMIC DNA]</scope>
    <source>
        <strain evidence="16">G4</strain>
        <tissue evidence="16">Muscle</tissue>
    </source>
</reference>
<keyword evidence="17" id="KW-1185">Reference proteome</keyword>
<comment type="cofactor">
    <cofactor evidence="1">
        <name>Zn(2+)</name>
        <dbReference type="ChEBI" id="CHEBI:29105"/>
    </cofactor>
</comment>
<dbReference type="SUPFAM" id="SSF46785">
    <property type="entry name" value="Winged helix' DNA-binding domain"/>
    <property type="match status" value="1"/>
</dbReference>
<organism evidence="16 17">
    <name type="scientific">Coilia grayii</name>
    <name type="common">Gray's grenadier anchovy</name>
    <dbReference type="NCBI Taxonomy" id="363190"/>
    <lineage>
        <taxon>Eukaryota</taxon>
        <taxon>Metazoa</taxon>
        <taxon>Chordata</taxon>
        <taxon>Craniata</taxon>
        <taxon>Vertebrata</taxon>
        <taxon>Euteleostomi</taxon>
        <taxon>Actinopterygii</taxon>
        <taxon>Neopterygii</taxon>
        <taxon>Teleostei</taxon>
        <taxon>Clupei</taxon>
        <taxon>Clupeiformes</taxon>
        <taxon>Clupeoidei</taxon>
        <taxon>Engraulidae</taxon>
        <taxon>Coilinae</taxon>
        <taxon>Coilia</taxon>
    </lineage>
</organism>
<evidence type="ECO:0000256" key="12">
    <source>
        <dbReference type="SAM" id="MobiDB-lite"/>
    </source>
</evidence>
<feature type="region of interest" description="Disordered" evidence="12">
    <location>
        <begin position="1297"/>
        <end position="1473"/>
    </location>
</feature>
<keyword evidence="4" id="KW-0378">Hydrolase</keyword>
<dbReference type="SUPFAM" id="SSF52540">
    <property type="entry name" value="P-loop containing nucleoside triphosphate hydrolases"/>
    <property type="match status" value="1"/>
</dbReference>
<feature type="coiled-coil region" evidence="11">
    <location>
        <begin position="363"/>
        <end position="425"/>
    </location>
</feature>
<feature type="region of interest" description="Disordered" evidence="12">
    <location>
        <begin position="1"/>
        <end position="29"/>
    </location>
</feature>
<evidence type="ECO:0000259" key="14">
    <source>
        <dbReference type="PROSITE" id="PS51192"/>
    </source>
</evidence>
<evidence type="ECO:0000256" key="3">
    <source>
        <dbReference type="ARBA" id="ARBA00022741"/>
    </source>
</evidence>
<evidence type="ECO:0000256" key="7">
    <source>
        <dbReference type="ARBA" id="ARBA00023125"/>
    </source>
</evidence>
<dbReference type="SMART" id="SM00474">
    <property type="entry name" value="35EXOc"/>
    <property type="match status" value="1"/>
</dbReference>
<dbReference type="Proteomes" id="UP001591681">
    <property type="component" value="Unassembled WGS sequence"/>
</dbReference>
<dbReference type="PROSITE" id="PS51194">
    <property type="entry name" value="HELICASE_CTER"/>
    <property type="match status" value="1"/>
</dbReference>
<evidence type="ECO:0000313" key="17">
    <source>
        <dbReference type="Proteomes" id="UP001591681"/>
    </source>
</evidence>
<feature type="compositionally biased region" description="Basic and acidic residues" evidence="12">
    <location>
        <begin position="324"/>
        <end position="353"/>
    </location>
</feature>
<dbReference type="InterPro" id="IPR011545">
    <property type="entry name" value="DEAD/DEAH_box_helicase_dom"/>
</dbReference>
<feature type="region of interest" description="Disordered" evidence="12">
    <location>
        <begin position="1006"/>
        <end position="1082"/>
    </location>
</feature>
<evidence type="ECO:0000256" key="8">
    <source>
        <dbReference type="ARBA" id="ARBA00023235"/>
    </source>
</evidence>
<dbReference type="InterPro" id="IPR044876">
    <property type="entry name" value="HRDC_dom_sf"/>
</dbReference>
<dbReference type="SUPFAM" id="SSF53098">
    <property type="entry name" value="Ribonuclease H-like"/>
    <property type="match status" value="1"/>
</dbReference>
<sequence>MTDRTLPQWMSHVQNPERESNEQSGPFKKNVLEPDLPYLEFTGTIIYSQEKNDCSFLSEDLRSSLSPGSAIGFDLEWPPSFTKGKTKKVAMVQMCASEDECYLFHVSSMAGFPSGLKKVLEDETIKKVGVGIDGDKWKLLSDFDIKLQNCVELSDLANEKLRCVEKWSLDGLVKHLFRKRLFKDKGVRCSQWDEFELTEAQKRYAAIDAYAGFIIHQRLESIVHGGWGVHTSLKNKLSQLSKHITDLSDRITEEAPCTSRTEELIEEISQRLESLKEEILVNNTSSEAQSGPESNHTAVQPPNSPDTHRHTPPTSPAQKQSPPQEHHSGTDTVSMKDPKPFEEHSKNNDGKSAARDCIMSLDISEYELQMIEMQARQEELEEQSTLDFKRAALDTSDLSCEVLSDEELENEMLQCVEEVEKLNNDSPKACHGQKPSQEDPVTIEEDDEDIEEEEEEEGFDPAFPQPTPEQIKCLKTYFGHHSFKPVQWKVIHSVLRERRDNLVVMATGYGKSLCFQYPPVLCGNISVVISPLIALMEDQVLQLKMSNIPACFLGSAQTQNVSVDLKKGHFRVVYMTPEFCSANITLLEHLNSTIGLSLIAIDEAHCISQWGHDFRNAYRDLGKLKKSLRQVPIVALTATASPSIREDIVRNLHLKDPIITCTTFDRPNLYLDVSRKSSNIYQDFKRFLNKKAGGGYEFEGPVIVYCLAKKEAERVASSLTSLEVCCGVYHAGLGIRERRETQHSFMRDEIQCVVATVAFGMGINKPDIRKVIHYGAPKEMESYYQELGRAGRDGLPASCHVLWTPQDMALNRFLLNQTNSDKMRIYKMQMMAKMEKYLNSTRCRRKLILSHFEDKQLRKVTSGILGTSKCCDNCKSGSNRALLSPSKGGPQASLQDFGEDTFQLLGAIDSLNERFGVTVPILFLRGSAAQKVPEKYRRLPLYGAGRSVPEAWWKALGRVLVIEGYLAECTGASRFTTLCKITPKGRKWFSKAKDASQRTLLLPPNQDLFVRSSAPRQNSETTNTRNQGVSAAESTQPAVTFPRPESSLSVQKADTSRAACPPASSTAPRTQPPSQPPPVSPRTLELQAELYGKLVSERQKLASVRDIPPAILATNKILLDMAKTRPCTVASLKQVDGVSEAKATMLEPLLRTILHFCKSHGLQISVPSSTPPPSGPAQTCLPSVRNTMPLALPDSVNSTYRLFQQEGKTLRQVCDVRSLPLSVVEGHLVQALNANHPLDVERAGLTAHIRATIARIVTSPPINSDLSDMKAVRARVPEEISTFLLRLAVTQLQRDGVSQGASSGLRQPSETEPAWIEPEDKPGQAPKKQATLRNAPLQAPRPAQQPPPPPRPPQVSTAQAQPVLDEMDGSEDDLFSEIPMPEDEDVWSNTPATHGASHTGDAPHASAMDLASWNQEELDTDTQELFAASPPQQQQQSVSLPAKRKLPEWAEAPRASISTAASKNTKRKKGLFM</sequence>
<evidence type="ECO:0000256" key="5">
    <source>
        <dbReference type="ARBA" id="ARBA00022806"/>
    </source>
</evidence>
<name>A0ABD1KM67_9TELE</name>
<comment type="catalytic activity">
    <reaction evidence="9">
        <text>Couples ATP hydrolysis with the unwinding of duplex DNA by translocating in the 3'-5' direction.</text>
        <dbReference type="EC" id="5.6.2.4"/>
    </reaction>
</comment>
<dbReference type="EMBL" id="JBHFQA010000004">
    <property type="protein sequence ID" value="KAL2100275.1"/>
    <property type="molecule type" value="Genomic_DNA"/>
</dbReference>
<dbReference type="InterPro" id="IPR014001">
    <property type="entry name" value="Helicase_ATP-bd"/>
</dbReference>
<dbReference type="InterPro" id="IPR002121">
    <property type="entry name" value="HRDC_dom"/>
</dbReference>
<dbReference type="Gene3D" id="1.10.150.80">
    <property type="entry name" value="HRDC domain"/>
    <property type="match status" value="1"/>
</dbReference>
<feature type="domain" description="Helicase C-terminal" evidence="15">
    <location>
        <begin position="679"/>
        <end position="834"/>
    </location>
</feature>
<evidence type="ECO:0000256" key="1">
    <source>
        <dbReference type="ARBA" id="ARBA00001947"/>
    </source>
</evidence>
<dbReference type="NCBIfam" id="TIGR00614">
    <property type="entry name" value="recQ_fam"/>
    <property type="match status" value="1"/>
</dbReference>
<dbReference type="Gene3D" id="3.30.420.10">
    <property type="entry name" value="Ribonuclease H-like superfamily/Ribonuclease H"/>
    <property type="match status" value="1"/>
</dbReference>
<dbReference type="PROSITE" id="PS51192">
    <property type="entry name" value="HELICASE_ATP_BIND_1"/>
    <property type="match status" value="1"/>
</dbReference>
<dbReference type="Pfam" id="PF14493">
    <property type="entry name" value="HTH_40"/>
    <property type="match status" value="1"/>
</dbReference>
<dbReference type="InterPro" id="IPR027417">
    <property type="entry name" value="P-loop_NTPase"/>
</dbReference>
<dbReference type="InterPro" id="IPR004589">
    <property type="entry name" value="DNA_helicase_ATP-dep_RecQ"/>
</dbReference>
<feature type="compositionally biased region" description="Pro residues" evidence="12">
    <location>
        <begin position="1343"/>
        <end position="1353"/>
    </location>
</feature>
<dbReference type="SMART" id="SM00956">
    <property type="entry name" value="RQC"/>
    <property type="match status" value="1"/>
</dbReference>
<protein>
    <recommendedName>
        <fullName evidence="10">DNA 3'-5' helicase</fullName>
        <ecNumber evidence="10">5.6.2.4</ecNumber>
    </recommendedName>
</protein>
<dbReference type="InterPro" id="IPR036388">
    <property type="entry name" value="WH-like_DNA-bd_sf"/>
</dbReference>
<feature type="region of interest" description="Disordered" evidence="12">
    <location>
        <begin position="284"/>
        <end position="353"/>
    </location>
</feature>
<dbReference type="Pfam" id="PF00271">
    <property type="entry name" value="Helicase_C"/>
    <property type="match status" value="1"/>
</dbReference>
<dbReference type="Pfam" id="PF00570">
    <property type="entry name" value="HRDC"/>
    <property type="match status" value="1"/>
</dbReference>
<dbReference type="FunFam" id="1.10.150.80:FF:000005">
    <property type="entry name" value="Werner syndrome ATP-dependent helicase homolog"/>
    <property type="match status" value="1"/>
</dbReference>
<keyword evidence="11" id="KW-0175">Coiled coil</keyword>
<dbReference type="InterPro" id="IPR001650">
    <property type="entry name" value="Helicase_C-like"/>
</dbReference>
<dbReference type="PANTHER" id="PTHR13710">
    <property type="entry name" value="DNA HELICASE RECQ FAMILY MEMBER"/>
    <property type="match status" value="1"/>
</dbReference>
<feature type="region of interest" description="Disordered" evidence="12">
    <location>
        <begin position="425"/>
        <end position="466"/>
    </location>
</feature>
<comment type="caution">
    <text evidence="16">The sequence shown here is derived from an EMBL/GenBank/DDBJ whole genome shotgun (WGS) entry which is preliminary data.</text>
</comment>
<dbReference type="SUPFAM" id="SSF47819">
    <property type="entry name" value="HRDC-like"/>
    <property type="match status" value="1"/>
</dbReference>
<dbReference type="InterPro" id="IPR036397">
    <property type="entry name" value="RNaseH_sf"/>
</dbReference>